<dbReference type="Proteomes" id="UP001371456">
    <property type="component" value="Unassembled WGS sequence"/>
</dbReference>
<gene>
    <name evidence="2" type="ORF">RDI58_004533</name>
</gene>
<proteinExistence type="predicted"/>
<evidence type="ECO:0000256" key="1">
    <source>
        <dbReference type="SAM" id="MobiDB-lite"/>
    </source>
</evidence>
<feature type="region of interest" description="Disordered" evidence="1">
    <location>
        <begin position="1"/>
        <end position="30"/>
    </location>
</feature>
<evidence type="ECO:0000313" key="3">
    <source>
        <dbReference type="Proteomes" id="UP001371456"/>
    </source>
</evidence>
<dbReference type="EMBL" id="JBANQN010000002">
    <property type="protein sequence ID" value="KAK6796832.1"/>
    <property type="molecule type" value="Genomic_DNA"/>
</dbReference>
<dbReference type="AlphaFoldDB" id="A0AAN8U6Q0"/>
<accession>A0AAN8U6Q0</accession>
<feature type="compositionally biased region" description="Basic and acidic residues" evidence="1">
    <location>
        <begin position="1"/>
        <end position="17"/>
    </location>
</feature>
<comment type="caution">
    <text evidence="2">The sequence shown here is derived from an EMBL/GenBank/DDBJ whole genome shotgun (WGS) entry which is preliminary data.</text>
</comment>
<name>A0AAN8U6Q0_SOLBU</name>
<evidence type="ECO:0000313" key="2">
    <source>
        <dbReference type="EMBL" id="KAK6796832.1"/>
    </source>
</evidence>
<reference evidence="2 3" key="1">
    <citation type="submission" date="2024-02" db="EMBL/GenBank/DDBJ databases">
        <title>de novo genome assembly of Solanum bulbocastanum strain 11H21.</title>
        <authorList>
            <person name="Hosaka A.J."/>
        </authorList>
    </citation>
    <scope>NUCLEOTIDE SEQUENCE [LARGE SCALE GENOMIC DNA]</scope>
    <source>
        <tissue evidence="2">Young leaves</tissue>
    </source>
</reference>
<protein>
    <submittedName>
        <fullName evidence="2">Uncharacterized protein</fullName>
    </submittedName>
</protein>
<organism evidence="2 3">
    <name type="scientific">Solanum bulbocastanum</name>
    <name type="common">Wild potato</name>
    <dbReference type="NCBI Taxonomy" id="147425"/>
    <lineage>
        <taxon>Eukaryota</taxon>
        <taxon>Viridiplantae</taxon>
        <taxon>Streptophyta</taxon>
        <taxon>Embryophyta</taxon>
        <taxon>Tracheophyta</taxon>
        <taxon>Spermatophyta</taxon>
        <taxon>Magnoliopsida</taxon>
        <taxon>eudicotyledons</taxon>
        <taxon>Gunneridae</taxon>
        <taxon>Pentapetalae</taxon>
        <taxon>asterids</taxon>
        <taxon>lamiids</taxon>
        <taxon>Solanales</taxon>
        <taxon>Solanaceae</taxon>
        <taxon>Solanoideae</taxon>
        <taxon>Solaneae</taxon>
        <taxon>Solanum</taxon>
    </lineage>
</organism>
<sequence>MATMSEKDQFPSSRGDDGNSESWLIENLLR</sequence>
<keyword evidence="3" id="KW-1185">Reference proteome</keyword>